<name>A0AAU8GHK9_9CAUD</name>
<evidence type="ECO:0000313" key="1">
    <source>
        <dbReference type="EMBL" id="XCH40995.1"/>
    </source>
</evidence>
<dbReference type="EMBL" id="PP856726">
    <property type="protein sequence ID" value="XCH40995.1"/>
    <property type="molecule type" value="Genomic_DNA"/>
</dbReference>
<reference evidence="1" key="1">
    <citation type="submission" date="2024-05" db="EMBL/GenBank/DDBJ databases">
        <authorList>
            <person name="Mugo M.M."/>
            <person name="Musyoki A.M."/>
            <person name="Makumi A.M."/>
            <person name="Mutai I."/>
            <person name="Drechsel O."/>
            <person name="Kering K.K."/>
            <person name="Muturi P."/>
            <person name="Mbae C.K."/>
            <person name="Kariuki S.M."/>
        </authorList>
    </citation>
    <scope>NUCLEOTIDE SEQUENCE</scope>
</reference>
<sequence>MNCQDNQVRRVLICCRSSGSRELYFPTISTWDYYITTGGIDAN</sequence>
<accession>A0AAU8GHK9</accession>
<protein>
    <submittedName>
        <fullName evidence="1">Uncharacterized protein</fullName>
    </submittedName>
</protein>
<organism evidence="1">
    <name type="scientific">Salmonella phage vB_STmST313_KE27</name>
    <dbReference type="NCBI Taxonomy" id="3161178"/>
    <lineage>
        <taxon>Viruses</taxon>
        <taxon>Duplodnaviria</taxon>
        <taxon>Heunggongvirae</taxon>
        <taxon>Uroviricota</taxon>
        <taxon>Caudoviricetes</taxon>
        <taxon>Pantevenvirales</taxon>
        <taxon>Ackermannviridae</taxon>
        <taxon>Cvivirinae</taxon>
        <taxon>Kuttervirus</taxon>
    </lineage>
</organism>
<proteinExistence type="predicted"/>
<gene>
    <name evidence="1" type="ORF">MCIKDHBT_CDS0054</name>
</gene>